<dbReference type="AlphaFoldDB" id="C1H1M9"/>
<proteinExistence type="predicted"/>
<keyword evidence="3" id="KW-0805">Transcription regulation</keyword>
<organism evidence="9 10">
    <name type="scientific">Paracoccidioides lutzii (strain ATCC MYA-826 / Pb01)</name>
    <name type="common">Paracoccidioides brasiliensis</name>
    <dbReference type="NCBI Taxonomy" id="502779"/>
    <lineage>
        <taxon>Eukaryota</taxon>
        <taxon>Fungi</taxon>
        <taxon>Dikarya</taxon>
        <taxon>Ascomycota</taxon>
        <taxon>Pezizomycotina</taxon>
        <taxon>Eurotiomycetes</taxon>
        <taxon>Eurotiomycetidae</taxon>
        <taxon>Onygenales</taxon>
        <taxon>Ajellomycetaceae</taxon>
        <taxon>Paracoccidioides</taxon>
    </lineage>
</organism>
<dbReference type="OMA" id="EPPEWRG"/>
<accession>C1H1M9</accession>
<dbReference type="PANTHER" id="PTHR31944:SF131">
    <property type="entry name" value="HEME-RESPONSIVE ZINC FINGER TRANSCRIPTION FACTOR HAP1"/>
    <property type="match status" value="1"/>
</dbReference>
<evidence type="ECO:0000259" key="8">
    <source>
        <dbReference type="PROSITE" id="PS50048"/>
    </source>
</evidence>
<evidence type="ECO:0000313" key="9">
    <source>
        <dbReference type="EMBL" id="EEH33766.1"/>
    </source>
</evidence>
<dbReference type="Proteomes" id="UP000002059">
    <property type="component" value="Partially assembled WGS sequence"/>
</dbReference>
<gene>
    <name evidence="9" type="ORF">PAAG_04815</name>
</gene>
<dbReference type="InterPro" id="IPR001138">
    <property type="entry name" value="Zn2Cys6_DnaBD"/>
</dbReference>
<sequence length="900" mass="101432">MSPTPPSTKLSSSIYPPGEYRVVRKRNRVPVSCAPCRNRKLKCNRSVPCENCVKRNDVPSCTYAQPKNRKKPASIQGSPPTMDGMQDRIDRLENLVISLMTNGTQSVGTAAAQAMASGGNASSASRRDTHELDLGDEMDEKEDESDTDQVTKSFGIMKVDAMTQKSYYVSEGHWTMILADIAEVRQYFLAHKKVYEEQVDKLEKMKAESNEQDLSGLSLLFGAIKPPSATEILSSFPSRYTADMLITRYFQYYSLFTNCIHFPSFQKEYERHWEDPTKTSIVWIGMVFAMFRLAMISYHDESDEPPEFRSKSLRIAASYRNSMAQCLILADYTKPHRYLIETLILHLHGDYTQEKESEVSVWVLIGVIVRLAMQMGYHRDSKMFPNISPFQGEIRGRLWTFIRQADLLFSFQIGLPSMIRGADYDIELPRNLYDADFDQDSVEIPPERPLDEPTPVSFLIVMARLVGAFGQVLENTQEITRTPSYEEVMELDHALRDARDMVPEHMAVRPLEGSNDSMYAIKLKFLIASTYHKAQCVLHRRYMHRGRENSRYAYSRRTCIASALELLRYQRLLYSATKLDDRFRNSKGYATTGNTYGFLMASSILSVDVYQMVRINASDPSSNDISALDTEEYQETLAILQQSMEIWNEGKDHSLDAFKATGLMDILLSNIFRAQKERRQQRRQQYEEGQNKNATIKGGLAAVGVPVDRPDEKQNAAMTQGLLSCGVNEMEASPSQFAADPMMKYETVGGVGVISQGGMMEPPRLPMLGNGMGMNFGTGMFGQMAPMQPFDLDWQTWDSYVQAAAADPNMQSWPIFDFQAFSPGPIQLSPPASQQDQQHPQHTHQEMPSSKNACTSQQNIYDSGGGVAANPALFMDNLNAGRNGLNNPNNNSGVIDTINE</sequence>
<feature type="region of interest" description="Disordered" evidence="7">
    <location>
        <begin position="824"/>
        <end position="859"/>
    </location>
</feature>
<dbReference type="PANTHER" id="PTHR31944">
    <property type="entry name" value="HEME-RESPONSIVE ZINC FINGER TRANSCRIPTION FACTOR HAP1"/>
    <property type="match status" value="1"/>
</dbReference>
<dbReference type="Pfam" id="PF04082">
    <property type="entry name" value="Fungal_trans"/>
    <property type="match status" value="1"/>
</dbReference>
<dbReference type="PROSITE" id="PS00463">
    <property type="entry name" value="ZN2_CY6_FUNGAL_1"/>
    <property type="match status" value="1"/>
</dbReference>
<keyword evidence="5" id="KW-0804">Transcription</keyword>
<evidence type="ECO:0000256" key="4">
    <source>
        <dbReference type="ARBA" id="ARBA00023125"/>
    </source>
</evidence>
<dbReference type="InterPro" id="IPR051430">
    <property type="entry name" value="Fungal_TF_Env_Response"/>
</dbReference>
<dbReference type="eggNOG" id="ENOG502QSY9">
    <property type="taxonomic scope" value="Eukaryota"/>
</dbReference>
<dbReference type="CDD" id="cd00067">
    <property type="entry name" value="GAL4"/>
    <property type="match status" value="1"/>
</dbReference>
<evidence type="ECO:0000256" key="3">
    <source>
        <dbReference type="ARBA" id="ARBA00023015"/>
    </source>
</evidence>
<dbReference type="HOGENOM" id="CLU_007426_0_2_1"/>
<dbReference type="GO" id="GO:0006351">
    <property type="term" value="P:DNA-templated transcription"/>
    <property type="evidence" value="ECO:0007669"/>
    <property type="project" value="InterPro"/>
</dbReference>
<evidence type="ECO:0000256" key="6">
    <source>
        <dbReference type="ARBA" id="ARBA00023242"/>
    </source>
</evidence>
<dbReference type="InterPro" id="IPR036864">
    <property type="entry name" value="Zn2-C6_fun-type_DNA-bd_sf"/>
</dbReference>
<dbReference type="KEGG" id="pbl:PAAG_04815"/>
<dbReference type="GO" id="GO:0005634">
    <property type="term" value="C:nucleus"/>
    <property type="evidence" value="ECO:0007669"/>
    <property type="project" value="TreeGrafter"/>
</dbReference>
<dbReference type="Gene3D" id="4.10.240.10">
    <property type="entry name" value="Zn(2)-C6 fungal-type DNA-binding domain"/>
    <property type="match status" value="1"/>
</dbReference>
<keyword evidence="2" id="KW-0862">Zinc</keyword>
<keyword evidence="4" id="KW-0238">DNA-binding</keyword>
<protein>
    <recommendedName>
        <fullName evidence="8">Zn(2)-C6 fungal-type domain-containing protein</fullName>
    </recommendedName>
</protein>
<dbReference type="GO" id="GO:0008270">
    <property type="term" value="F:zinc ion binding"/>
    <property type="evidence" value="ECO:0007669"/>
    <property type="project" value="InterPro"/>
</dbReference>
<dbReference type="RefSeq" id="XP_002793286.1">
    <property type="nucleotide sequence ID" value="XM_002793240.1"/>
</dbReference>
<reference evidence="9 10" key="1">
    <citation type="journal article" date="2011" name="PLoS Genet.">
        <title>Comparative genomic analysis of human fungal pathogens causing paracoccidioidomycosis.</title>
        <authorList>
            <person name="Desjardins C.A."/>
            <person name="Champion M.D."/>
            <person name="Holder J.W."/>
            <person name="Muszewska A."/>
            <person name="Goldberg J."/>
            <person name="Bailao A.M."/>
            <person name="Brigido M.M."/>
            <person name="Ferreira M.E."/>
            <person name="Garcia A.M."/>
            <person name="Grynberg M."/>
            <person name="Gujja S."/>
            <person name="Heiman D.I."/>
            <person name="Henn M.R."/>
            <person name="Kodira C.D."/>
            <person name="Leon-Narvaez H."/>
            <person name="Longo L.V."/>
            <person name="Ma L.J."/>
            <person name="Malavazi I."/>
            <person name="Matsuo A.L."/>
            <person name="Morais F.V."/>
            <person name="Pereira M."/>
            <person name="Rodriguez-Brito S."/>
            <person name="Sakthikumar S."/>
            <person name="Salem-Izacc S.M."/>
            <person name="Sykes S.M."/>
            <person name="Teixeira M.M."/>
            <person name="Vallejo M.C."/>
            <person name="Walter M.E."/>
            <person name="Yandava C."/>
            <person name="Young S."/>
            <person name="Zeng Q."/>
            <person name="Zucker J."/>
            <person name="Felipe M.S."/>
            <person name="Goldman G.H."/>
            <person name="Haas B.J."/>
            <person name="McEwen J.G."/>
            <person name="Nino-Vega G."/>
            <person name="Puccia R."/>
            <person name="San-Blas G."/>
            <person name="Soares C.M."/>
            <person name="Birren B.W."/>
            <person name="Cuomo C.A."/>
        </authorList>
    </citation>
    <scope>NUCLEOTIDE SEQUENCE [LARGE SCALE GENOMIC DNA]</scope>
    <source>
        <strain evidence="10">ATCC MYA-826 / Pb01</strain>
    </source>
</reference>
<dbReference type="InterPro" id="IPR007219">
    <property type="entry name" value="XnlR_reg_dom"/>
</dbReference>
<dbReference type="SMART" id="SM00906">
    <property type="entry name" value="Fungal_trans"/>
    <property type="match status" value="1"/>
</dbReference>
<dbReference type="CDD" id="cd12148">
    <property type="entry name" value="fungal_TF_MHR"/>
    <property type="match status" value="1"/>
</dbReference>
<evidence type="ECO:0000256" key="1">
    <source>
        <dbReference type="ARBA" id="ARBA00022723"/>
    </source>
</evidence>
<dbReference type="VEuPathDB" id="FungiDB:PAAG_04815"/>
<evidence type="ECO:0000256" key="7">
    <source>
        <dbReference type="SAM" id="MobiDB-lite"/>
    </source>
</evidence>
<keyword evidence="1" id="KW-0479">Metal-binding</keyword>
<dbReference type="GO" id="GO:0001228">
    <property type="term" value="F:DNA-binding transcription activator activity, RNA polymerase II-specific"/>
    <property type="evidence" value="ECO:0007669"/>
    <property type="project" value="TreeGrafter"/>
</dbReference>
<evidence type="ECO:0000256" key="5">
    <source>
        <dbReference type="ARBA" id="ARBA00023163"/>
    </source>
</evidence>
<dbReference type="EMBL" id="KN294003">
    <property type="protein sequence ID" value="EEH33766.1"/>
    <property type="molecule type" value="Genomic_DNA"/>
</dbReference>
<dbReference type="SUPFAM" id="SSF57701">
    <property type="entry name" value="Zn2/Cys6 DNA-binding domain"/>
    <property type="match status" value="1"/>
</dbReference>
<feature type="domain" description="Zn(2)-C6 fungal-type" evidence="8">
    <location>
        <begin position="32"/>
        <end position="63"/>
    </location>
</feature>
<keyword evidence="10" id="KW-1185">Reference proteome</keyword>
<evidence type="ECO:0000313" key="10">
    <source>
        <dbReference type="Proteomes" id="UP000002059"/>
    </source>
</evidence>
<feature type="compositionally biased region" description="Polar residues" evidence="7">
    <location>
        <begin position="846"/>
        <end position="859"/>
    </location>
</feature>
<dbReference type="PROSITE" id="PS50048">
    <property type="entry name" value="ZN2_CY6_FUNGAL_2"/>
    <property type="match status" value="1"/>
</dbReference>
<evidence type="ECO:0000256" key="2">
    <source>
        <dbReference type="ARBA" id="ARBA00022833"/>
    </source>
</evidence>
<dbReference type="GO" id="GO:0000978">
    <property type="term" value="F:RNA polymerase II cis-regulatory region sequence-specific DNA binding"/>
    <property type="evidence" value="ECO:0007669"/>
    <property type="project" value="TreeGrafter"/>
</dbReference>
<dbReference type="Pfam" id="PF00172">
    <property type="entry name" value="Zn_clus"/>
    <property type="match status" value="1"/>
</dbReference>
<dbReference type="GeneID" id="9096672"/>
<keyword evidence="6" id="KW-0539">Nucleus</keyword>
<name>C1H1M9_PARBA</name>
<dbReference type="OrthoDB" id="762982at2759"/>
<dbReference type="SMART" id="SM00066">
    <property type="entry name" value="GAL4"/>
    <property type="match status" value="1"/>
</dbReference>